<evidence type="ECO:0000313" key="4">
    <source>
        <dbReference type="RefSeq" id="XP_035826890.1"/>
    </source>
</evidence>
<proteinExistence type="inferred from homology"/>
<keyword evidence="2" id="KW-0472">Membrane</keyword>
<comment type="similarity">
    <text evidence="1">Belongs to the cytochrome P450 family.</text>
</comment>
<dbReference type="SUPFAM" id="SSF48264">
    <property type="entry name" value="Cytochrome P450"/>
    <property type="match status" value="1"/>
</dbReference>
<accession>A0ABM1VWU8</accession>
<keyword evidence="2" id="KW-1133">Transmembrane helix</keyword>
<name>A0ABM1VWU8_APLCA</name>
<dbReference type="InterPro" id="IPR001128">
    <property type="entry name" value="Cyt_P450"/>
</dbReference>
<reference evidence="4" key="1">
    <citation type="submission" date="2025-08" db="UniProtKB">
        <authorList>
            <consortium name="RefSeq"/>
        </authorList>
    </citation>
    <scope>IDENTIFICATION</scope>
</reference>
<feature type="transmembrane region" description="Helical" evidence="2">
    <location>
        <begin position="6"/>
        <end position="23"/>
    </location>
</feature>
<dbReference type="InterPro" id="IPR036396">
    <property type="entry name" value="Cyt_P450_sf"/>
</dbReference>
<evidence type="ECO:0000256" key="1">
    <source>
        <dbReference type="ARBA" id="ARBA00010617"/>
    </source>
</evidence>
<dbReference type="PANTHER" id="PTHR24280:SF4">
    <property type="entry name" value="CYTOCHROME P450 20A1"/>
    <property type="match status" value="1"/>
</dbReference>
<dbReference type="GeneID" id="101851382"/>
<dbReference type="Pfam" id="PF00067">
    <property type="entry name" value="p450"/>
    <property type="match status" value="1"/>
</dbReference>
<dbReference type="InterPro" id="IPR052666">
    <property type="entry name" value="CYP450_20A1-like"/>
</dbReference>
<evidence type="ECO:0000256" key="2">
    <source>
        <dbReference type="SAM" id="Phobius"/>
    </source>
</evidence>
<keyword evidence="2" id="KW-0812">Transmembrane</keyword>
<dbReference type="Proteomes" id="UP000694888">
    <property type="component" value="Unplaced"/>
</dbReference>
<gene>
    <name evidence="4" type="primary">LOC101851382</name>
</gene>
<organism evidence="3 4">
    <name type="scientific">Aplysia californica</name>
    <name type="common">California sea hare</name>
    <dbReference type="NCBI Taxonomy" id="6500"/>
    <lineage>
        <taxon>Eukaryota</taxon>
        <taxon>Metazoa</taxon>
        <taxon>Spiralia</taxon>
        <taxon>Lophotrochozoa</taxon>
        <taxon>Mollusca</taxon>
        <taxon>Gastropoda</taxon>
        <taxon>Heterobranchia</taxon>
        <taxon>Euthyneura</taxon>
        <taxon>Tectipleura</taxon>
        <taxon>Aplysiida</taxon>
        <taxon>Aplysioidea</taxon>
        <taxon>Aplysiidae</taxon>
        <taxon>Aplysia</taxon>
    </lineage>
</organism>
<evidence type="ECO:0000313" key="3">
    <source>
        <dbReference type="Proteomes" id="UP000694888"/>
    </source>
</evidence>
<sequence>MLDFVIFALTCFSVLLVAIKMLYRSSKMVTTIPGPDPSRKEDGNLSDIARAGSLHEFLLDLHSQFGDIAGFWWGQTYVVSIASPELFKAHANTFDKPAALLGLFEPLLGSQAIVYANVSEARRRRKVYDRPFSHENLKKYFPEFQEIAAMVEKKWSLKTETDYVPVGEDMEFFSFRSTLSTLMGDSFHDEKLVQSVIKAYKTFGHKSASR</sequence>
<protein>
    <submittedName>
        <fullName evidence="4">Cytochrome P450 20A1</fullName>
    </submittedName>
</protein>
<dbReference type="RefSeq" id="XP_035826890.1">
    <property type="nucleotide sequence ID" value="XM_035970997.1"/>
</dbReference>
<dbReference type="Gene3D" id="1.10.630.10">
    <property type="entry name" value="Cytochrome P450"/>
    <property type="match status" value="1"/>
</dbReference>
<keyword evidence="3" id="KW-1185">Reference proteome</keyword>
<dbReference type="PANTHER" id="PTHR24280">
    <property type="entry name" value="CYTOCHROME P450 20A1"/>
    <property type="match status" value="1"/>
</dbReference>